<dbReference type="AlphaFoldDB" id="A0A0E9PA86"/>
<reference evidence="1" key="1">
    <citation type="submission" date="2014-11" db="EMBL/GenBank/DDBJ databases">
        <authorList>
            <person name="Amaro Gonzalez C."/>
        </authorList>
    </citation>
    <scope>NUCLEOTIDE SEQUENCE</scope>
</reference>
<protein>
    <submittedName>
        <fullName evidence="1">Uncharacterized protein</fullName>
    </submittedName>
</protein>
<sequence length="38" mass="4579">MSRSQIHSVMKKACQWRICVNNVLIILHMKVFKRHSRV</sequence>
<evidence type="ECO:0000313" key="1">
    <source>
        <dbReference type="EMBL" id="JAH00733.1"/>
    </source>
</evidence>
<name>A0A0E9PA86_ANGAN</name>
<dbReference type="EMBL" id="GBXM01107844">
    <property type="protein sequence ID" value="JAH00733.1"/>
    <property type="molecule type" value="Transcribed_RNA"/>
</dbReference>
<proteinExistence type="predicted"/>
<organism evidence="1">
    <name type="scientific">Anguilla anguilla</name>
    <name type="common">European freshwater eel</name>
    <name type="synonym">Muraena anguilla</name>
    <dbReference type="NCBI Taxonomy" id="7936"/>
    <lineage>
        <taxon>Eukaryota</taxon>
        <taxon>Metazoa</taxon>
        <taxon>Chordata</taxon>
        <taxon>Craniata</taxon>
        <taxon>Vertebrata</taxon>
        <taxon>Euteleostomi</taxon>
        <taxon>Actinopterygii</taxon>
        <taxon>Neopterygii</taxon>
        <taxon>Teleostei</taxon>
        <taxon>Anguilliformes</taxon>
        <taxon>Anguillidae</taxon>
        <taxon>Anguilla</taxon>
    </lineage>
</organism>
<reference evidence="1" key="2">
    <citation type="journal article" date="2015" name="Fish Shellfish Immunol.">
        <title>Early steps in the European eel (Anguilla anguilla)-Vibrio vulnificus interaction in the gills: Role of the RtxA13 toxin.</title>
        <authorList>
            <person name="Callol A."/>
            <person name="Pajuelo D."/>
            <person name="Ebbesson L."/>
            <person name="Teles M."/>
            <person name="MacKenzie S."/>
            <person name="Amaro C."/>
        </authorList>
    </citation>
    <scope>NUCLEOTIDE SEQUENCE</scope>
</reference>
<accession>A0A0E9PA86</accession>